<reference evidence="1 2" key="1">
    <citation type="journal article" date="2009" name="Stand. Genomic Sci.">
        <title>Complete genome sequence of Pedobacter heparinus type strain (HIM 762-3).</title>
        <authorList>
            <person name="Han C."/>
            <person name="Spring S."/>
            <person name="Lapidus A."/>
            <person name="Del Rio T.G."/>
            <person name="Tice H."/>
            <person name="Copeland A."/>
            <person name="Cheng J.F."/>
            <person name="Lucas S."/>
            <person name="Chen F."/>
            <person name="Nolan M."/>
            <person name="Bruce D."/>
            <person name="Goodwin L."/>
            <person name="Pitluck S."/>
            <person name="Ivanova N."/>
            <person name="Mavromatis K."/>
            <person name="Mikhailova N."/>
            <person name="Pati A."/>
            <person name="Chen A."/>
            <person name="Palaniappan K."/>
            <person name="Land M."/>
            <person name="Hauser L."/>
            <person name="Chang Y.J."/>
            <person name="Jeffries C.C."/>
            <person name="Saunders E."/>
            <person name="Chertkov O."/>
            <person name="Brettin T."/>
            <person name="Goker M."/>
            <person name="Rohde M."/>
            <person name="Bristow J."/>
            <person name="Eisen J.A."/>
            <person name="Markowitz V."/>
            <person name="Hugenholtz P."/>
            <person name="Kyrpides N.C."/>
            <person name="Klenk H.P."/>
            <person name="Detter J.C."/>
        </authorList>
    </citation>
    <scope>NUCLEOTIDE SEQUENCE [LARGE SCALE GENOMIC DNA]</scope>
    <source>
        <strain evidence="2">ATCC 13125 / DSM 2366 / CIP 104194 / JCM 7457 / NBRC 12017 / NCIMB 9290 / NRRL B-14731 / HIM 762-3</strain>
    </source>
</reference>
<protein>
    <recommendedName>
        <fullName evidence="3">Lipoprotein</fullName>
    </recommendedName>
</protein>
<dbReference type="RefSeq" id="WP_015808532.1">
    <property type="nucleotide sequence ID" value="NC_013061.1"/>
</dbReference>
<sequence length="351" mass="38107">MKKNQKIIIGWSLILLMGLGTSCSRYESTEETQREAPKRQTSTASGVETVSPYISVGNLNTGKLEVYKYSWPDWNVAGAKEWSFAPTTALGFSATGSTYFNGPTDAKVRYNAAFSGATSVVAVTDNSWAGLVTWEGTTVRGTKLWGKYWTGTSPGIHSGEVLPNGNMALAAADENWVRVYNTSVSSGSNYAQFDIVFAHSVLWDPVYNRLWVNGKIGSEHVVTALIVGGTRTAPTLTEDSTYRSKLPGSWAHDLSPYYGDVDKLWASDNQGVHIFNKVTKQFAPAPGASNRIYVKGISNQTEGGVIVETKGENTYSTTVDFFNPTTGVAAGSRTVTNAVFYKGKVFTRAYQ</sequence>
<dbReference type="OrthoDB" id="1007317at2"/>
<dbReference type="STRING" id="485917.Phep_2720"/>
<keyword evidence="2" id="KW-1185">Reference proteome</keyword>
<organism evidence="1 2">
    <name type="scientific">Pedobacter heparinus (strain ATCC 13125 / DSM 2366 / CIP 104194 / JCM 7457 / NBRC 12017 / NCIMB 9290 / NRRL B-14731 / HIM 762-3)</name>
    <dbReference type="NCBI Taxonomy" id="485917"/>
    <lineage>
        <taxon>Bacteria</taxon>
        <taxon>Pseudomonadati</taxon>
        <taxon>Bacteroidota</taxon>
        <taxon>Sphingobacteriia</taxon>
        <taxon>Sphingobacteriales</taxon>
        <taxon>Sphingobacteriaceae</taxon>
        <taxon>Pedobacter</taxon>
    </lineage>
</organism>
<evidence type="ECO:0008006" key="3">
    <source>
        <dbReference type="Google" id="ProtNLM"/>
    </source>
</evidence>
<gene>
    <name evidence="1" type="ordered locus">Phep_2720</name>
</gene>
<dbReference type="HOGENOM" id="CLU_067795_0_0_10"/>
<dbReference type="EMBL" id="CP001681">
    <property type="protein sequence ID" value="ACU04921.1"/>
    <property type="molecule type" value="Genomic_DNA"/>
</dbReference>
<dbReference type="Pfam" id="PF20138">
    <property type="entry name" value="DUF6528"/>
    <property type="match status" value="1"/>
</dbReference>
<dbReference type="InterPro" id="IPR045383">
    <property type="entry name" value="DUF6528"/>
</dbReference>
<dbReference type="eggNOG" id="COG3391">
    <property type="taxonomic scope" value="Bacteria"/>
</dbReference>
<accession>C6Y0Z4</accession>
<dbReference type="KEGG" id="phe:Phep_2720"/>
<name>C6Y0Z4_PEDHD</name>
<dbReference type="Proteomes" id="UP000000852">
    <property type="component" value="Chromosome"/>
</dbReference>
<proteinExistence type="predicted"/>
<dbReference type="PROSITE" id="PS51257">
    <property type="entry name" value="PROKAR_LIPOPROTEIN"/>
    <property type="match status" value="1"/>
</dbReference>
<dbReference type="AlphaFoldDB" id="C6Y0Z4"/>
<evidence type="ECO:0000313" key="2">
    <source>
        <dbReference type="Proteomes" id="UP000000852"/>
    </source>
</evidence>
<evidence type="ECO:0000313" key="1">
    <source>
        <dbReference type="EMBL" id="ACU04921.1"/>
    </source>
</evidence>